<organism evidence="2 3">
    <name type="scientific">Hibiscus sabdariffa</name>
    <name type="common">roselle</name>
    <dbReference type="NCBI Taxonomy" id="183260"/>
    <lineage>
        <taxon>Eukaryota</taxon>
        <taxon>Viridiplantae</taxon>
        <taxon>Streptophyta</taxon>
        <taxon>Embryophyta</taxon>
        <taxon>Tracheophyta</taxon>
        <taxon>Spermatophyta</taxon>
        <taxon>Magnoliopsida</taxon>
        <taxon>eudicotyledons</taxon>
        <taxon>Gunneridae</taxon>
        <taxon>Pentapetalae</taxon>
        <taxon>rosids</taxon>
        <taxon>malvids</taxon>
        <taxon>Malvales</taxon>
        <taxon>Malvaceae</taxon>
        <taxon>Malvoideae</taxon>
        <taxon>Hibiscus</taxon>
    </lineage>
</organism>
<comment type="function">
    <text evidence="1">Putative transcription activator involved in regulating light control of development.</text>
</comment>
<keyword evidence="3" id="KW-1185">Reference proteome</keyword>
<protein>
    <recommendedName>
        <fullName evidence="1">Protein FAR1-RELATED SEQUENCE</fullName>
    </recommendedName>
</protein>
<dbReference type="EMBL" id="JBBPBM010000013">
    <property type="protein sequence ID" value="KAK8561998.1"/>
    <property type="molecule type" value="Genomic_DNA"/>
</dbReference>
<evidence type="ECO:0000256" key="1">
    <source>
        <dbReference type="RuleBase" id="RU367018"/>
    </source>
</evidence>
<dbReference type="InterPro" id="IPR031052">
    <property type="entry name" value="FHY3/FAR1"/>
</dbReference>
<comment type="subcellular location">
    <subcellularLocation>
        <location evidence="1">Nucleus</location>
    </subcellularLocation>
</comment>
<comment type="caution">
    <text evidence="2">The sequence shown here is derived from an EMBL/GenBank/DDBJ whole genome shotgun (WGS) entry which is preliminary data.</text>
</comment>
<reference evidence="2 3" key="1">
    <citation type="journal article" date="2024" name="G3 (Bethesda)">
        <title>Genome assembly of Hibiscus sabdariffa L. provides insights into metabolisms of medicinal natural products.</title>
        <authorList>
            <person name="Kim T."/>
        </authorList>
    </citation>
    <scope>NUCLEOTIDE SEQUENCE [LARGE SCALE GENOMIC DNA]</scope>
    <source>
        <strain evidence="2">TK-2024</strain>
        <tissue evidence="2">Old leaves</tissue>
    </source>
</reference>
<keyword evidence="1" id="KW-0863">Zinc-finger</keyword>
<keyword evidence="1" id="KW-0862">Zinc</keyword>
<proteinExistence type="inferred from homology"/>
<sequence length="212" mass="24560">MLVKYNLENNSWLQRQFELREKWALVYGRQTFADMSTTQRSESMNNQIKMYIGYNYDLLRFFHHFERLLVDRRYEELKADYKDNQSKPSLPYPVETKEAKIGVAINSSMSTRSDDPKVNVGTRYKVLLRWYSHLAAQAAMSEQSFDFAMSDGEKTLNKVETTLKQLSIEESLSTCGEKIIFPVDASEQNVKNAKNVKGIKCKLREKGDGSLV</sequence>
<accession>A0ABR2EJ25</accession>
<gene>
    <name evidence="2" type="ORF">V6N12_049053</name>
</gene>
<keyword evidence="1" id="KW-0479">Metal-binding</keyword>
<dbReference type="PANTHER" id="PTHR31669">
    <property type="entry name" value="PROTEIN FAR1-RELATED SEQUENCE 10-RELATED"/>
    <property type="match status" value="1"/>
</dbReference>
<keyword evidence="1" id="KW-0539">Nucleus</keyword>
<name>A0ABR2EJ25_9ROSI</name>
<comment type="similarity">
    <text evidence="1">Belongs to the FHY3/FAR1 family.</text>
</comment>
<dbReference type="PANTHER" id="PTHR31669:SF299">
    <property type="entry name" value="PROTEIN FAR1-RELATED SEQUENCE"/>
    <property type="match status" value="1"/>
</dbReference>
<evidence type="ECO:0000313" key="3">
    <source>
        <dbReference type="Proteomes" id="UP001472677"/>
    </source>
</evidence>
<dbReference type="Proteomes" id="UP001472677">
    <property type="component" value="Unassembled WGS sequence"/>
</dbReference>
<evidence type="ECO:0000313" key="2">
    <source>
        <dbReference type="EMBL" id="KAK8561998.1"/>
    </source>
</evidence>